<organism evidence="1 2">
    <name type="scientific">Methylocystis hirsuta</name>
    <dbReference type="NCBI Taxonomy" id="369798"/>
    <lineage>
        <taxon>Bacteria</taxon>
        <taxon>Pseudomonadati</taxon>
        <taxon>Pseudomonadota</taxon>
        <taxon>Alphaproteobacteria</taxon>
        <taxon>Hyphomicrobiales</taxon>
        <taxon>Methylocystaceae</taxon>
        <taxon>Methylocystis</taxon>
    </lineage>
</organism>
<dbReference type="RefSeq" id="WP_123178048.1">
    <property type="nucleotide sequence ID" value="NZ_QWDD01000004.1"/>
</dbReference>
<dbReference type="OrthoDB" id="8225877at2"/>
<comment type="caution">
    <text evidence="1">The sequence shown here is derived from an EMBL/GenBank/DDBJ whole genome shotgun (WGS) entry which is preliminary data.</text>
</comment>
<dbReference type="AlphaFoldDB" id="A0A3M9XJR1"/>
<name>A0A3M9XJR1_9HYPH</name>
<dbReference type="EMBL" id="QWDD01000004">
    <property type="protein sequence ID" value="RNJ47956.1"/>
    <property type="molecule type" value="Genomic_DNA"/>
</dbReference>
<evidence type="ECO:0000313" key="1">
    <source>
        <dbReference type="EMBL" id="RNJ47956.1"/>
    </source>
</evidence>
<reference evidence="1 2" key="1">
    <citation type="submission" date="2018-08" db="EMBL/GenBank/DDBJ databases">
        <title>Genome sequence of Methylocystis hirsuta CSC1, a methanotroph able to accumulate PHAs.</title>
        <authorList>
            <person name="Bordel S."/>
            <person name="Rodriguez E."/>
            <person name="Gancedo J."/>
            <person name="Munoz R."/>
        </authorList>
    </citation>
    <scope>NUCLEOTIDE SEQUENCE [LARGE SCALE GENOMIC DNA]</scope>
    <source>
        <strain evidence="1 2">CSC1</strain>
    </source>
</reference>
<protein>
    <submittedName>
        <fullName evidence="1">Uncharacterized protein</fullName>
    </submittedName>
</protein>
<dbReference type="Proteomes" id="UP000268623">
    <property type="component" value="Unassembled WGS sequence"/>
</dbReference>
<accession>A0A3M9XJR1</accession>
<sequence length="177" mass="19694">MENEIAKALGSQAHFEHEPSKMQAGELAECTVDEVAQLFSLISRNFLVTQVFFELARETPLAHALPSLHRLSLSDMQRHMQLEDGPVLVECLNVINQALQRVRNDPAASLFASDERGHIYIHETSCRNIRRLREHLVPAHSSTAVPRTEVGGFIPAGLEEQEPVMQPEHAFGGNPDA</sequence>
<proteinExistence type="predicted"/>
<gene>
    <name evidence="1" type="ORF">D1O30_21185</name>
</gene>
<keyword evidence="2" id="KW-1185">Reference proteome</keyword>
<evidence type="ECO:0000313" key="2">
    <source>
        <dbReference type="Proteomes" id="UP000268623"/>
    </source>
</evidence>